<dbReference type="SUPFAM" id="SSF53850">
    <property type="entry name" value="Periplasmic binding protein-like II"/>
    <property type="match status" value="1"/>
</dbReference>
<protein>
    <submittedName>
        <fullName evidence="3">Tripartite tricarboxylate transporter substrate binding protein BugD</fullName>
    </submittedName>
    <submittedName>
        <fullName evidence="4">Tripartite tricarboxylate transporter substrate-binding protein</fullName>
    </submittedName>
</protein>
<dbReference type="Gene3D" id="3.40.190.10">
    <property type="entry name" value="Periplasmic binding protein-like II"/>
    <property type="match status" value="1"/>
</dbReference>
<proteinExistence type="inferred from homology"/>
<dbReference type="InterPro" id="IPR042100">
    <property type="entry name" value="Bug_dom1"/>
</dbReference>
<dbReference type="PIRSF" id="PIRSF017082">
    <property type="entry name" value="YflP"/>
    <property type="match status" value="1"/>
</dbReference>
<dbReference type="InterPro" id="IPR006311">
    <property type="entry name" value="TAT_signal"/>
</dbReference>
<sequence>MTTMHLPTRTPSPRRAWLAATATLLASTLIGGTAHAQRDATYPTQPVKLVVVYQAGGANDIVARVLADRMTRVLGQSVMVVNKPGASGAIGAQFVAGSQPDGYTVLMGGAPLVVARALYKNPPVDFEKSFSPVGKAVNLNLVLVARKSYPADTFKQAMDLEKKQPGSSTMAVTAGVFELYYARLNRLANTRIVKVPYNGVPAAMNDIQGDRVDMLIDTVAAQKPFIASGATKPLAVFGPKRLPSLPDVPTLAELGLKGFDDQSYVGMLVPKGTPDGVVRKLNGALNTALADPEVKSRLEKLDFGVEGSTPEAFFKEMKSDSDRFAELADATHIEKQ</sequence>
<gene>
    <name evidence="3" type="ORF">FGG12_07455</name>
    <name evidence="4" type="ORF">M5D45_21980</name>
</gene>
<evidence type="ECO:0000313" key="4">
    <source>
        <dbReference type="EMBL" id="URF07834.1"/>
    </source>
</evidence>
<dbReference type="KEGG" id="ccam:M5D45_21980"/>
<dbReference type="Proteomes" id="UP000318943">
    <property type="component" value="Unassembled WGS sequence"/>
</dbReference>
<evidence type="ECO:0000313" key="5">
    <source>
        <dbReference type="Proteomes" id="UP000318943"/>
    </source>
</evidence>
<dbReference type="EMBL" id="VCIZ01000003">
    <property type="protein sequence ID" value="TSP13469.1"/>
    <property type="molecule type" value="Genomic_DNA"/>
</dbReference>
<evidence type="ECO:0000313" key="3">
    <source>
        <dbReference type="EMBL" id="TSP13469.1"/>
    </source>
</evidence>
<reference evidence="4" key="2">
    <citation type="journal article" date="2022" name="Microbiol. Resour. Announc.">
        <title>Genome Sequence of Cupriavidus campinensis Strain G5, a Member of a Bacterial Consortium Capable of Polyethylene Degradation.</title>
        <authorList>
            <person name="Schneider B."/>
            <person name="Pfeiffer F."/>
            <person name="Dyall-Smith M."/>
            <person name="Kunte H.J."/>
        </authorList>
    </citation>
    <scope>NUCLEOTIDE SEQUENCE</scope>
    <source>
        <strain evidence="4">G5</strain>
    </source>
</reference>
<dbReference type="AlphaFoldDB" id="A0AAE9I4X3"/>
<name>A0AAE9I4X3_9BURK</name>
<dbReference type="PANTHER" id="PTHR42928">
    <property type="entry name" value="TRICARBOXYLATE-BINDING PROTEIN"/>
    <property type="match status" value="1"/>
</dbReference>
<feature type="signal peptide" evidence="2">
    <location>
        <begin position="1"/>
        <end position="36"/>
    </location>
</feature>
<evidence type="ECO:0000256" key="2">
    <source>
        <dbReference type="SAM" id="SignalP"/>
    </source>
</evidence>
<organism evidence="4 6">
    <name type="scientific">Cupriavidus campinensis</name>
    <dbReference type="NCBI Taxonomy" id="151783"/>
    <lineage>
        <taxon>Bacteria</taxon>
        <taxon>Pseudomonadati</taxon>
        <taxon>Pseudomonadota</taxon>
        <taxon>Betaproteobacteria</taxon>
        <taxon>Burkholderiales</taxon>
        <taxon>Burkholderiaceae</taxon>
        <taxon>Cupriavidus</taxon>
    </lineage>
</organism>
<dbReference type="Gene3D" id="3.40.190.150">
    <property type="entry name" value="Bordetella uptake gene, domain 1"/>
    <property type="match status" value="1"/>
</dbReference>
<dbReference type="Proteomes" id="UP001056132">
    <property type="component" value="Chromosome 2"/>
</dbReference>
<keyword evidence="2" id="KW-0732">Signal</keyword>
<evidence type="ECO:0000256" key="1">
    <source>
        <dbReference type="ARBA" id="ARBA00006987"/>
    </source>
</evidence>
<dbReference type="Pfam" id="PF03401">
    <property type="entry name" value="TctC"/>
    <property type="match status" value="1"/>
</dbReference>
<dbReference type="InterPro" id="IPR005064">
    <property type="entry name" value="BUG"/>
</dbReference>
<comment type="similarity">
    <text evidence="1">Belongs to the UPF0065 (bug) family.</text>
</comment>
<dbReference type="PROSITE" id="PS51318">
    <property type="entry name" value="TAT"/>
    <property type="match status" value="1"/>
</dbReference>
<reference evidence="4" key="3">
    <citation type="submission" date="2022-05" db="EMBL/GenBank/DDBJ databases">
        <authorList>
            <person name="Kunte H.-J."/>
        </authorList>
    </citation>
    <scope>NUCLEOTIDE SEQUENCE</scope>
    <source>
        <strain evidence="4">G5</strain>
    </source>
</reference>
<reference evidence="3 5" key="1">
    <citation type="submission" date="2019-05" db="EMBL/GenBank/DDBJ databases">
        <title>Whole genome sequence analysis of Cupriavidus campinensis S14E4C strain.</title>
        <authorList>
            <person name="Abbaszade G."/>
            <person name="Szabo A."/>
            <person name="Toumi M."/>
            <person name="Toth E."/>
        </authorList>
    </citation>
    <scope>NUCLEOTIDE SEQUENCE [LARGE SCALE GENOMIC DNA]</scope>
    <source>
        <strain evidence="3 5">S14E4C</strain>
    </source>
</reference>
<evidence type="ECO:0000313" key="6">
    <source>
        <dbReference type="Proteomes" id="UP001056132"/>
    </source>
</evidence>
<feature type="chain" id="PRO_5042071444" evidence="2">
    <location>
        <begin position="37"/>
        <end position="336"/>
    </location>
</feature>
<dbReference type="EMBL" id="CP097331">
    <property type="protein sequence ID" value="URF07834.1"/>
    <property type="molecule type" value="Genomic_DNA"/>
</dbReference>
<accession>A0AAE9I4X3</accession>
<dbReference type="RefSeq" id="WP_144197033.1">
    <property type="nucleotide sequence ID" value="NZ_CAJPVH010000004.1"/>
</dbReference>
<dbReference type="PANTHER" id="PTHR42928:SF5">
    <property type="entry name" value="BLR1237 PROTEIN"/>
    <property type="match status" value="1"/>
</dbReference>
<keyword evidence="5" id="KW-1185">Reference proteome</keyword>